<accession>A0A934R3Y3</accession>
<keyword evidence="1" id="KW-0378">Hydrolase</keyword>
<protein>
    <submittedName>
        <fullName evidence="4">SpoIIE family protein phosphatase</fullName>
    </submittedName>
</protein>
<feature type="domain" description="PPM-type phosphatase" evidence="3">
    <location>
        <begin position="356"/>
        <end position="570"/>
    </location>
</feature>
<dbReference type="PANTHER" id="PTHR43156">
    <property type="entry name" value="STAGE II SPORULATION PROTEIN E-RELATED"/>
    <property type="match status" value="1"/>
</dbReference>
<comment type="caution">
    <text evidence="4">The sequence shown here is derived from an EMBL/GenBank/DDBJ whole genome shotgun (WGS) entry which is preliminary data.</text>
</comment>
<dbReference type="Gene3D" id="3.60.40.10">
    <property type="entry name" value="PPM-type phosphatase domain"/>
    <property type="match status" value="1"/>
</dbReference>
<dbReference type="InterPro" id="IPR003594">
    <property type="entry name" value="HATPase_dom"/>
</dbReference>
<dbReference type="SMART" id="SM00331">
    <property type="entry name" value="PP2C_SIG"/>
    <property type="match status" value="1"/>
</dbReference>
<evidence type="ECO:0000313" key="4">
    <source>
        <dbReference type="EMBL" id="MBK1817953.1"/>
    </source>
</evidence>
<dbReference type="InterPro" id="IPR052016">
    <property type="entry name" value="Bact_Sigma-Reg"/>
</dbReference>
<evidence type="ECO:0000259" key="3">
    <source>
        <dbReference type="SMART" id="SM00331"/>
    </source>
</evidence>
<reference evidence="4" key="1">
    <citation type="submission" date="2021-01" db="EMBL/GenBank/DDBJ databases">
        <title>Modified the classification status of verrucomicrobia.</title>
        <authorList>
            <person name="Feng X."/>
        </authorList>
    </citation>
    <scope>NUCLEOTIDE SEQUENCE</scope>
    <source>
        <strain evidence="4">JCM 18052</strain>
    </source>
</reference>
<evidence type="ECO:0000313" key="5">
    <source>
        <dbReference type="Proteomes" id="UP000600139"/>
    </source>
</evidence>
<dbReference type="InterPro" id="IPR001932">
    <property type="entry name" value="PPM-type_phosphatase-like_dom"/>
</dbReference>
<proteinExistence type="predicted"/>
<dbReference type="AlphaFoldDB" id="A0A934R3Y3"/>
<dbReference type="CDD" id="cd16936">
    <property type="entry name" value="HATPase_RsbW-like"/>
    <property type="match status" value="1"/>
</dbReference>
<dbReference type="GO" id="GO:0016791">
    <property type="term" value="F:phosphatase activity"/>
    <property type="evidence" value="ECO:0007669"/>
    <property type="project" value="TreeGrafter"/>
</dbReference>
<dbReference type="InterPro" id="IPR036457">
    <property type="entry name" value="PPM-type-like_dom_sf"/>
</dbReference>
<dbReference type="RefSeq" id="WP_200352878.1">
    <property type="nucleotide sequence ID" value="NZ_BAABHZ010000001.1"/>
</dbReference>
<dbReference type="EMBL" id="JAENIK010000012">
    <property type="protein sequence ID" value="MBK1817953.1"/>
    <property type="molecule type" value="Genomic_DNA"/>
</dbReference>
<dbReference type="SUPFAM" id="SSF55781">
    <property type="entry name" value="GAF domain-like"/>
    <property type="match status" value="1"/>
</dbReference>
<feature type="region of interest" description="Disordered" evidence="2">
    <location>
        <begin position="87"/>
        <end position="111"/>
    </location>
</feature>
<dbReference type="Pfam" id="PF13581">
    <property type="entry name" value="HATPase_c_2"/>
    <property type="match status" value="1"/>
</dbReference>
<keyword evidence="5" id="KW-1185">Reference proteome</keyword>
<organism evidence="4 5">
    <name type="scientific">Luteolibacter yonseiensis</name>
    <dbReference type="NCBI Taxonomy" id="1144680"/>
    <lineage>
        <taxon>Bacteria</taxon>
        <taxon>Pseudomonadati</taxon>
        <taxon>Verrucomicrobiota</taxon>
        <taxon>Verrucomicrobiia</taxon>
        <taxon>Verrucomicrobiales</taxon>
        <taxon>Verrucomicrobiaceae</taxon>
        <taxon>Luteolibacter</taxon>
    </lineage>
</organism>
<dbReference type="PANTHER" id="PTHR43156:SF2">
    <property type="entry name" value="STAGE II SPORULATION PROTEIN E"/>
    <property type="match status" value="1"/>
</dbReference>
<dbReference type="SUPFAM" id="SSF55874">
    <property type="entry name" value="ATPase domain of HSP90 chaperone/DNA topoisomerase II/histidine kinase"/>
    <property type="match status" value="1"/>
</dbReference>
<dbReference type="Pfam" id="PF07228">
    <property type="entry name" value="SpoIIE"/>
    <property type="match status" value="1"/>
</dbReference>
<name>A0A934R3Y3_9BACT</name>
<evidence type="ECO:0000256" key="1">
    <source>
        <dbReference type="ARBA" id="ARBA00022801"/>
    </source>
</evidence>
<evidence type="ECO:0000256" key="2">
    <source>
        <dbReference type="SAM" id="MobiDB-lite"/>
    </source>
</evidence>
<sequence>MSLQEPLTPPTGVLRYTIPADPALVGPLRNRFIDSISDGELPENEITQWKLVFSELVFNAIFHGAQSDRSNSVVIEWSITQNSIVLAAQDPGSGPPQGRLDAPSLPDDPTSESGRGLYIISTFADEVHSWHGPRGFRLEIMKRYPGQGLPLPGSPEIDSVLEELSSCYESLSVFHRLTENLIESGNLSDFIGTSLEEFLSLHPLDRIFFLGVPTLPETIHQVLVNATWFLDQNDANLTLRTLGNLTRETVWENHDDLVRQNLDFGTMREVGGGCVFPIVAGDIHFGALIALRKSSMSNEERNPLGTLRTLADLCGIACANAHLSNIRDESQRDLRELEIAVEIQKGLLPILTAPVSNRWSVSIFQESSLTIAGDYAIAETDPDGNLVIAMIDVMGKGVSAALLASIFRTAFSLSLHIPTSAMMLERINKTLCNQLGSLSMFITCAIARVSADGRVIDHASAGHCPTFFYQQNGSRTFFQPSGPPLGVISQVAYTSDVVKLKGGERLLFVTDGCYEWDRRDEDSGWHSFMDHMDQNRDATPAELWTRLRERIRNEYGTNLEDDCTLVTLDIFT</sequence>
<gene>
    <name evidence="4" type="ORF">JIN84_20190</name>
</gene>
<dbReference type="SUPFAM" id="SSF81606">
    <property type="entry name" value="PP2C-like"/>
    <property type="match status" value="1"/>
</dbReference>
<dbReference type="Gene3D" id="3.30.565.10">
    <property type="entry name" value="Histidine kinase-like ATPase, C-terminal domain"/>
    <property type="match status" value="1"/>
</dbReference>
<dbReference type="InterPro" id="IPR036890">
    <property type="entry name" value="HATPase_C_sf"/>
</dbReference>
<dbReference type="Proteomes" id="UP000600139">
    <property type="component" value="Unassembled WGS sequence"/>
</dbReference>